<dbReference type="FunFam" id="3.40.50.300:FF:000789">
    <property type="entry name" value="DNA replication ATP-dependent helicase/nuclease DNA2"/>
    <property type="match status" value="1"/>
</dbReference>
<evidence type="ECO:0000256" key="22">
    <source>
        <dbReference type="ARBA" id="ARBA00047995"/>
    </source>
</evidence>
<evidence type="ECO:0000256" key="1">
    <source>
        <dbReference type="ARBA" id="ARBA00001966"/>
    </source>
</evidence>
<keyword evidence="18" id="KW-0238">DNA-binding</keyword>
<dbReference type="GO" id="GO:0006260">
    <property type="term" value="P:DNA replication"/>
    <property type="evidence" value="ECO:0007669"/>
    <property type="project" value="UniProtKB-KW"/>
</dbReference>
<reference evidence="27" key="1">
    <citation type="submission" date="2020-07" db="EMBL/GenBank/DDBJ databases">
        <authorList>
            <person name="Nieuwenhuis M."/>
            <person name="Van De Peppel L.J.J."/>
        </authorList>
    </citation>
    <scope>NUCLEOTIDE SEQUENCE</scope>
    <source>
        <strain evidence="27">AP01</strain>
        <tissue evidence="27">Mycelium</tissue>
    </source>
</reference>
<evidence type="ECO:0000256" key="12">
    <source>
        <dbReference type="ARBA" id="ARBA00022763"/>
    </source>
</evidence>
<evidence type="ECO:0000256" key="15">
    <source>
        <dbReference type="ARBA" id="ARBA00022840"/>
    </source>
</evidence>
<keyword evidence="19" id="KW-0234">DNA repair</keyword>
<dbReference type="Proteomes" id="UP000775547">
    <property type="component" value="Unassembled WGS sequence"/>
</dbReference>
<evidence type="ECO:0000256" key="3">
    <source>
        <dbReference type="ARBA" id="ARBA00007913"/>
    </source>
</evidence>
<dbReference type="Gene3D" id="3.90.320.10">
    <property type="match status" value="1"/>
</dbReference>
<keyword evidence="15" id="KW-0067">ATP-binding</keyword>
<dbReference type="GO" id="GO:0017116">
    <property type="term" value="F:single-stranded DNA helicase activity"/>
    <property type="evidence" value="ECO:0007669"/>
    <property type="project" value="InterPro"/>
</dbReference>
<feature type="domain" description="DNA2/NAM7 helicase-like C-terminal" evidence="26">
    <location>
        <begin position="811"/>
        <end position="1024"/>
    </location>
</feature>
<keyword evidence="13" id="KW-0378">Hydrolase</keyword>
<comment type="catalytic activity">
    <reaction evidence="22">
        <text>ATP + H2O = ADP + phosphate + H(+)</text>
        <dbReference type="Rhea" id="RHEA:13065"/>
        <dbReference type="ChEBI" id="CHEBI:15377"/>
        <dbReference type="ChEBI" id="CHEBI:15378"/>
        <dbReference type="ChEBI" id="CHEBI:30616"/>
        <dbReference type="ChEBI" id="CHEBI:43474"/>
        <dbReference type="ChEBI" id="CHEBI:456216"/>
        <dbReference type="EC" id="3.6.4.12"/>
    </reaction>
</comment>
<keyword evidence="11" id="KW-0255">Endonuclease</keyword>
<keyword evidence="16" id="KW-0408">Iron</keyword>
<keyword evidence="10" id="KW-0547">Nucleotide-binding</keyword>
<feature type="domain" description="DNA2/NAM7 helicase helicase" evidence="25">
    <location>
        <begin position="739"/>
        <end position="801"/>
    </location>
</feature>
<feature type="compositionally biased region" description="Basic residues" evidence="23">
    <location>
        <begin position="1"/>
        <end position="13"/>
    </location>
</feature>
<dbReference type="Gene3D" id="3.40.50.300">
    <property type="entry name" value="P-loop containing nucleotide triphosphate hydrolases"/>
    <property type="match status" value="3"/>
</dbReference>
<keyword evidence="14" id="KW-0347">Helicase</keyword>
<comment type="similarity">
    <text evidence="3">Belongs to the DNA2/NAM7 helicase family.</text>
</comment>
<reference evidence="27" key="2">
    <citation type="submission" date="2021-10" db="EMBL/GenBank/DDBJ databases">
        <title>Phylogenomics reveals ancestral predisposition of the termite-cultivated fungus Termitomyces towards a domesticated lifestyle.</title>
        <authorList>
            <person name="Auxier B."/>
            <person name="Grum-Grzhimaylo A."/>
            <person name="Cardenas M.E."/>
            <person name="Lodge J.D."/>
            <person name="Laessoe T."/>
            <person name="Pedersen O."/>
            <person name="Smith M.E."/>
            <person name="Kuyper T.W."/>
            <person name="Franco-Molano E.A."/>
            <person name="Baroni T.J."/>
            <person name="Aanen D.K."/>
        </authorList>
    </citation>
    <scope>NUCLEOTIDE SEQUENCE</scope>
    <source>
        <strain evidence="27">AP01</strain>
        <tissue evidence="27">Mycelium</tissue>
    </source>
</reference>
<dbReference type="GO" id="GO:0043139">
    <property type="term" value="F:5'-3' DNA helicase activity"/>
    <property type="evidence" value="ECO:0007669"/>
    <property type="project" value="TreeGrafter"/>
</dbReference>
<dbReference type="InterPro" id="IPR041677">
    <property type="entry name" value="DNA2/NAM7_AAA_11"/>
</dbReference>
<dbReference type="GO" id="GO:0006281">
    <property type="term" value="P:DNA repair"/>
    <property type="evidence" value="ECO:0007669"/>
    <property type="project" value="UniProtKB-KW"/>
</dbReference>
<keyword evidence="8" id="KW-0540">Nuclease</keyword>
<evidence type="ECO:0000256" key="18">
    <source>
        <dbReference type="ARBA" id="ARBA00023125"/>
    </source>
</evidence>
<dbReference type="OrthoDB" id="6513042at2759"/>
<evidence type="ECO:0000256" key="19">
    <source>
        <dbReference type="ARBA" id="ARBA00023204"/>
    </source>
</evidence>
<keyword evidence="20" id="KW-0539">Nucleus</keyword>
<protein>
    <recommendedName>
        <fullName evidence="5">DNA replication ATP-dependent helicase/nuclease DNA2</fullName>
        <ecNumber evidence="4">3.6.4.12</ecNumber>
    </recommendedName>
</protein>
<feature type="domain" description="DNA replication factor Dna2 N-terminal" evidence="24">
    <location>
        <begin position="65"/>
        <end position="275"/>
    </location>
</feature>
<dbReference type="GO" id="GO:0004519">
    <property type="term" value="F:endonuclease activity"/>
    <property type="evidence" value="ECO:0007669"/>
    <property type="project" value="UniProtKB-KW"/>
</dbReference>
<dbReference type="InterPro" id="IPR041679">
    <property type="entry name" value="DNA2/NAM7-like_C"/>
</dbReference>
<dbReference type="EC" id="3.6.4.12" evidence="4"/>
<evidence type="ECO:0000256" key="2">
    <source>
        <dbReference type="ARBA" id="ARBA00004123"/>
    </source>
</evidence>
<dbReference type="SUPFAM" id="SSF52540">
    <property type="entry name" value="P-loop containing nucleoside triphosphate hydrolases"/>
    <property type="match status" value="1"/>
</dbReference>
<evidence type="ECO:0000256" key="13">
    <source>
        <dbReference type="ARBA" id="ARBA00022801"/>
    </source>
</evidence>
<gene>
    <name evidence="27" type="ORF">DXG03_002017</name>
</gene>
<evidence type="ECO:0000313" key="28">
    <source>
        <dbReference type="Proteomes" id="UP000775547"/>
    </source>
</evidence>
<dbReference type="GO" id="GO:0003677">
    <property type="term" value="F:DNA binding"/>
    <property type="evidence" value="ECO:0007669"/>
    <property type="project" value="UniProtKB-KW"/>
</dbReference>
<comment type="subcellular location">
    <subcellularLocation>
        <location evidence="2">Nucleus</location>
    </subcellularLocation>
</comment>
<evidence type="ECO:0000256" key="20">
    <source>
        <dbReference type="ARBA" id="ARBA00023242"/>
    </source>
</evidence>
<dbReference type="GO" id="GO:0005634">
    <property type="term" value="C:nucleus"/>
    <property type="evidence" value="ECO:0007669"/>
    <property type="project" value="UniProtKB-SubCell"/>
</dbReference>
<dbReference type="GO" id="GO:0051539">
    <property type="term" value="F:4 iron, 4 sulfur cluster binding"/>
    <property type="evidence" value="ECO:0007669"/>
    <property type="project" value="UniProtKB-KW"/>
</dbReference>
<comment type="caution">
    <text evidence="27">The sequence shown here is derived from an EMBL/GenBank/DDBJ whole genome shotgun (WGS) entry which is preliminary data.</text>
</comment>
<evidence type="ECO:0000256" key="6">
    <source>
        <dbReference type="ARBA" id="ARBA00022485"/>
    </source>
</evidence>
<dbReference type="EMBL" id="JABCKV010000150">
    <property type="protein sequence ID" value="KAG5642872.1"/>
    <property type="molecule type" value="Genomic_DNA"/>
</dbReference>
<dbReference type="PANTHER" id="PTHR43788">
    <property type="entry name" value="DNA2/NAM7 HELICASE FAMILY MEMBER"/>
    <property type="match status" value="1"/>
</dbReference>
<dbReference type="FunFam" id="3.40.50.300:FF:001170">
    <property type="entry name" value="DNA replication helicase Dna2"/>
    <property type="match status" value="1"/>
</dbReference>
<dbReference type="CDD" id="cd18808">
    <property type="entry name" value="SF1_C_Upf1"/>
    <property type="match status" value="1"/>
</dbReference>
<dbReference type="GO" id="GO:0046872">
    <property type="term" value="F:metal ion binding"/>
    <property type="evidence" value="ECO:0007669"/>
    <property type="project" value="UniProtKB-KW"/>
</dbReference>
<keyword evidence="9" id="KW-0479">Metal-binding</keyword>
<evidence type="ECO:0000256" key="4">
    <source>
        <dbReference type="ARBA" id="ARBA00012551"/>
    </source>
</evidence>
<dbReference type="Pfam" id="PF13086">
    <property type="entry name" value="AAA_11"/>
    <property type="match status" value="2"/>
</dbReference>
<evidence type="ECO:0000256" key="7">
    <source>
        <dbReference type="ARBA" id="ARBA00022705"/>
    </source>
</evidence>
<evidence type="ECO:0000313" key="27">
    <source>
        <dbReference type="EMBL" id="KAG5642872.1"/>
    </source>
</evidence>
<sequence length="1119" mass="124345">MTPRRRNCIKKQGVKPPAPSPSKVFSAGDVDISALLEGAEDWDWDDVPTFTPKKSPVKKTLDPLGERRMVILRDDWTTTDIRIGDTINVLGTFDIVTPSTSSITRSIIISSKFHLLIHHPDLLLTATALSNAPQCRRKPLLSHLVRSTSDTAPALVWGNMLHEVMQSCLTEGRWETVFIDQKIDQVILKGLNELIKIDMTVEAAKREVTARAKGLVAFSERYISDSSKPSAILSNTRASHGQGDSLLAVAELLDIEEDIWSPTYGIKGKLDATVHAIISDPNPPFPQPVLSSGPKPLEIKTGRAVAGMEHRAQTMLYTLLAAERYGVEVPAGLLYYTQSEEVVRVPAGRNEIRGLIVARNEMASYMMRRSRAEDAVPEPFLPPAINDERVCKRCYALDTCMLYRKAVENVEDTTSPTADIYDLKTSHLTPARSSFFKQWEALISLEEQDLVRFKKELWTMCAAEREAKGRCFSSMVLDSSFRVPSTLESKIHRFTYRFTRQAMAGEPTSLLNGHINSGDAVTVSVEPNLLALTRGFIVDLTTTEVVVGVDHKLCLDAISMRLSKSARHGQVSVIFRIDKDELFGGMGRIRDNLAQLFYTDGDTRRLEMVVDLKVPVFDEHPPYLTPELLSYTKHLNANQAQAMRKVLTAQDYALILGMPGTGKTTVIAALIKTLVAMGKTILLTSYTHSAVDTILAKLVDADFGVLRLGNIDKIHPDVHKFTLAHRRTPVTIEQLEHQLMTPPVVATTCLSIDHGLFSRRKFDYCIVDEASQITLPTCVGPLRYADTFVLVGDHFQLPPLVRNRAARKGGLDVSLFRRLSDAHPHAVVDLAYQYRMNEDIMLLSNKLIYGDRLRCGSEAVARQCLFLPDRTFLKGLHPGSSSCHSDGCWMEALLAESCKAVFVDTDDLPAHDSRVGDLVENKIEAELVRQLADTLVRSGMREDQIGIITLYRQQVKLLTHLLQGHKDIEVLTADRSQGRDKDCIIISMVRSNESKSTGDLVKDWRRMNVSFTRARSKLIIIGSRKTLQEAALLSEFFDLMDGRGWILPLPPNAHLLHTIALSSPTTPSSKRIAETMSGYTAGHENAGTGRPLKKLKVPAPQLGLLKGRPILRDVVNGDA</sequence>
<keyword evidence="21" id="KW-0511">Multifunctional enzyme</keyword>
<evidence type="ECO:0000259" key="24">
    <source>
        <dbReference type="Pfam" id="PF08696"/>
    </source>
</evidence>
<dbReference type="InterPro" id="IPR027417">
    <property type="entry name" value="P-loop_NTPase"/>
</dbReference>
<evidence type="ECO:0000256" key="23">
    <source>
        <dbReference type="SAM" id="MobiDB-lite"/>
    </source>
</evidence>
<dbReference type="GO" id="GO:0016787">
    <property type="term" value="F:hydrolase activity"/>
    <property type="evidence" value="ECO:0007669"/>
    <property type="project" value="UniProtKB-KW"/>
</dbReference>
<keyword evidence="28" id="KW-1185">Reference proteome</keyword>
<accession>A0A9P7G2I7</accession>
<evidence type="ECO:0000256" key="21">
    <source>
        <dbReference type="ARBA" id="ARBA00023268"/>
    </source>
</evidence>
<evidence type="ECO:0000259" key="26">
    <source>
        <dbReference type="Pfam" id="PF13087"/>
    </source>
</evidence>
<dbReference type="InterPro" id="IPR050534">
    <property type="entry name" value="Coronavir_polyprotein_1ab"/>
</dbReference>
<evidence type="ECO:0000259" key="25">
    <source>
        <dbReference type="Pfam" id="PF13086"/>
    </source>
</evidence>
<dbReference type="GO" id="GO:0005524">
    <property type="term" value="F:ATP binding"/>
    <property type="evidence" value="ECO:0007669"/>
    <property type="project" value="UniProtKB-KW"/>
</dbReference>
<keyword evidence="12" id="KW-0227">DNA damage</keyword>
<dbReference type="CDD" id="cd22318">
    <property type="entry name" value="DNA2_N-like"/>
    <property type="match status" value="1"/>
</dbReference>
<dbReference type="PANTHER" id="PTHR43788:SF8">
    <property type="entry name" value="DNA-BINDING PROTEIN SMUBP-2"/>
    <property type="match status" value="1"/>
</dbReference>
<dbReference type="AlphaFoldDB" id="A0A9P7G2I7"/>
<evidence type="ECO:0000256" key="11">
    <source>
        <dbReference type="ARBA" id="ARBA00022759"/>
    </source>
</evidence>
<proteinExistence type="inferred from homology"/>
<feature type="region of interest" description="Disordered" evidence="23">
    <location>
        <begin position="1"/>
        <end position="22"/>
    </location>
</feature>
<keyword evidence="17" id="KW-0411">Iron-sulfur</keyword>
<organism evidence="27 28">
    <name type="scientific">Asterophora parasitica</name>
    <dbReference type="NCBI Taxonomy" id="117018"/>
    <lineage>
        <taxon>Eukaryota</taxon>
        <taxon>Fungi</taxon>
        <taxon>Dikarya</taxon>
        <taxon>Basidiomycota</taxon>
        <taxon>Agaricomycotina</taxon>
        <taxon>Agaricomycetes</taxon>
        <taxon>Agaricomycetidae</taxon>
        <taxon>Agaricales</taxon>
        <taxon>Tricholomatineae</taxon>
        <taxon>Lyophyllaceae</taxon>
        <taxon>Asterophora</taxon>
    </lineage>
</organism>
<evidence type="ECO:0000256" key="17">
    <source>
        <dbReference type="ARBA" id="ARBA00023014"/>
    </source>
</evidence>
<dbReference type="Pfam" id="PF13087">
    <property type="entry name" value="AAA_12"/>
    <property type="match status" value="1"/>
</dbReference>
<dbReference type="CDD" id="cd18041">
    <property type="entry name" value="DEXXQc_DNA2"/>
    <property type="match status" value="1"/>
</dbReference>
<evidence type="ECO:0000256" key="16">
    <source>
        <dbReference type="ARBA" id="ARBA00023004"/>
    </source>
</evidence>
<comment type="cofactor">
    <cofactor evidence="1">
        <name>[4Fe-4S] cluster</name>
        <dbReference type="ChEBI" id="CHEBI:49883"/>
    </cofactor>
</comment>
<dbReference type="InterPro" id="IPR014808">
    <property type="entry name" value="DNA_replication_fac_Dna2_N"/>
</dbReference>
<dbReference type="InterPro" id="IPR026851">
    <property type="entry name" value="Dna2/JHS1_DEXXQ-box"/>
</dbReference>
<evidence type="ECO:0000256" key="14">
    <source>
        <dbReference type="ARBA" id="ARBA00022806"/>
    </source>
</evidence>
<name>A0A9P7G2I7_9AGAR</name>
<dbReference type="InterPro" id="IPR047187">
    <property type="entry name" value="SF1_C_Upf1"/>
</dbReference>
<dbReference type="InterPro" id="IPR011604">
    <property type="entry name" value="PDDEXK-like_dom_sf"/>
</dbReference>
<keyword evidence="6" id="KW-0004">4Fe-4S</keyword>
<evidence type="ECO:0000256" key="5">
    <source>
        <dbReference type="ARBA" id="ARBA00021516"/>
    </source>
</evidence>
<evidence type="ECO:0000256" key="8">
    <source>
        <dbReference type="ARBA" id="ARBA00022722"/>
    </source>
</evidence>
<evidence type="ECO:0000256" key="10">
    <source>
        <dbReference type="ARBA" id="ARBA00022741"/>
    </source>
</evidence>
<feature type="domain" description="DNA2/NAM7 helicase helicase" evidence="25">
    <location>
        <begin position="634"/>
        <end position="726"/>
    </location>
</feature>
<evidence type="ECO:0000256" key="9">
    <source>
        <dbReference type="ARBA" id="ARBA00022723"/>
    </source>
</evidence>
<dbReference type="Pfam" id="PF08696">
    <property type="entry name" value="Dna2"/>
    <property type="match status" value="1"/>
</dbReference>
<keyword evidence="7" id="KW-0235">DNA replication</keyword>